<evidence type="ECO:0000313" key="1">
    <source>
        <dbReference type="EMBL" id="MCW7528531.1"/>
    </source>
</evidence>
<dbReference type="AlphaFoldDB" id="A0AAW5VTU2"/>
<dbReference type="RefSeq" id="WP_265353605.1">
    <property type="nucleotide sequence ID" value="NZ_JAMQPL010000063.1"/>
</dbReference>
<dbReference type="EMBL" id="JAMQPL010000063">
    <property type="protein sequence ID" value="MCW7532390.1"/>
    <property type="molecule type" value="Genomic_DNA"/>
</dbReference>
<organism evidence="2 3">
    <name type="scientific">Leptospira soteropolitanensis</name>
    <dbReference type="NCBI Taxonomy" id="2950025"/>
    <lineage>
        <taxon>Bacteria</taxon>
        <taxon>Pseudomonadati</taxon>
        <taxon>Spirochaetota</taxon>
        <taxon>Spirochaetia</taxon>
        <taxon>Leptospirales</taxon>
        <taxon>Leptospiraceae</taxon>
        <taxon>Leptospira</taxon>
    </lineage>
</organism>
<evidence type="ECO:0000313" key="3">
    <source>
        <dbReference type="Proteomes" id="UP001208540"/>
    </source>
</evidence>
<accession>A0AAW5VTU2</accession>
<dbReference type="EMBL" id="JAMQPM010000067">
    <property type="protein sequence ID" value="MCW7528531.1"/>
    <property type="molecule type" value="Genomic_DNA"/>
</dbReference>
<evidence type="ECO:0000313" key="4">
    <source>
        <dbReference type="Proteomes" id="UP001208912"/>
    </source>
</evidence>
<dbReference type="Proteomes" id="UP001208540">
    <property type="component" value="Unassembled WGS sequence"/>
</dbReference>
<name>A0AAW5VTU2_9LEPT</name>
<protein>
    <submittedName>
        <fullName evidence="2">Uncharacterized protein</fullName>
    </submittedName>
</protein>
<keyword evidence="4" id="KW-1185">Reference proteome</keyword>
<dbReference type="Proteomes" id="UP001208912">
    <property type="component" value="Unassembled WGS sequence"/>
</dbReference>
<reference evidence="2 4" key="1">
    <citation type="submission" date="2022-06" db="EMBL/GenBank/DDBJ databases">
        <title>Leptospira isolates from biofilms formed at urban environments.</title>
        <authorList>
            <person name="Ribeiro P.S."/>
            <person name="Sousa T."/>
            <person name="Carvalho N."/>
            <person name="Aburjaile F."/>
            <person name="Neves F."/>
            <person name="Oliveira D."/>
            <person name="Blanco L."/>
            <person name="Lima J."/>
            <person name="Costa F."/>
            <person name="Brenig B."/>
            <person name="Soares S."/>
            <person name="Ramos R."/>
            <person name="Goes-Neto A."/>
            <person name="Matiuzzi M."/>
            <person name="Azevedo V."/>
            <person name="Ristow P."/>
        </authorList>
    </citation>
    <scope>NUCLEOTIDE SEQUENCE</scope>
    <source>
        <strain evidence="1 4">VSF19</strain>
        <strain evidence="2">VSF20</strain>
    </source>
</reference>
<comment type="caution">
    <text evidence="2">The sequence shown here is derived from an EMBL/GenBank/DDBJ whole genome shotgun (WGS) entry which is preliminary data.</text>
</comment>
<proteinExistence type="predicted"/>
<sequence>MKTIVGLINIKIIVSPILFLNNNELLNFSENKMRDCNSRFKINAKIKINNDFKFEFVINSIMYIESKSSKIEDKNDLHFKPSLSKKSIFMISYFKNAKIKTIEMGIPKNIKISPL</sequence>
<evidence type="ECO:0000313" key="2">
    <source>
        <dbReference type="EMBL" id="MCW7532390.1"/>
    </source>
</evidence>
<gene>
    <name evidence="1" type="ORF">ND861_19400</name>
    <name evidence="2" type="ORF">ND862_19395</name>
</gene>